<keyword evidence="1" id="KW-0175">Coiled coil</keyword>
<keyword evidence="3" id="KW-1185">Reference proteome</keyword>
<proteinExistence type="predicted"/>
<organism evidence="2 3">
    <name type="scientific">Maribacter aquimaris</name>
    <dbReference type="NCBI Taxonomy" id="2737171"/>
    <lineage>
        <taxon>Bacteria</taxon>
        <taxon>Pseudomonadati</taxon>
        <taxon>Bacteroidota</taxon>
        <taxon>Flavobacteriia</taxon>
        <taxon>Flavobacteriales</taxon>
        <taxon>Flavobacteriaceae</taxon>
        <taxon>Maribacter</taxon>
    </lineage>
</organism>
<accession>A0ABR7UY68</accession>
<reference evidence="2" key="1">
    <citation type="submission" date="2020-05" db="EMBL/GenBank/DDBJ databases">
        <title>The draft genome sequence of Maribacter sp. ANRC-HE7.</title>
        <authorList>
            <person name="Mu L."/>
        </authorList>
    </citation>
    <scope>NUCLEOTIDE SEQUENCE</scope>
    <source>
        <strain evidence="2">ANRC-HE7</strain>
    </source>
</reference>
<evidence type="ECO:0000313" key="3">
    <source>
        <dbReference type="Proteomes" id="UP001166021"/>
    </source>
</evidence>
<feature type="coiled-coil region" evidence="1">
    <location>
        <begin position="104"/>
        <end position="138"/>
    </location>
</feature>
<dbReference type="EMBL" id="JABTCF010000002">
    <property type="protein sequence ID" value="MBD0777176.1"/>
    <property type="molecule type" value="Genomic_DNA"/>
</dbReference>
<protein>
    <recommendedName>
        <fullName evidence="4">Helix-turn-helix</fullName>
    </recommendedName>
</protein>
<sequence>MKTINDLDFGIPEEIENYTAHSAEIGIMITNYIRSIDGMNKKSFAKLVGKTASDVTRWVSGNHNFTILTLSLIEARTGMAIIKKLSDKNIEEHLKCNAFEIETEEQLKKEIFRLKNKVAELEKKIEDLSALKNTWNNVKTLGVYEARRTQFIHRIVLSGSEESTFRWKVEDVRKIRSKGNALAVEKPVLFNIE</sequence>
<name>A0ABR7UY68_9FLAO</name>
<evidence type="ECO:0000313" key="2">
    <source>
        <dbReference type="EMBL" id="MBD0777176.1"/>
    </source>
</evidence>
<comment type="caution">
    <text evidence="2">The sequence shown here is derived from an EMBL/GenBank/DDBJ whole genome shotgun (WGS) entry which is preliminary data.</text>
</comment>
<evidence type="ECO:0000256" key="1">
    <source>
        <dbReference type="SAM" id="Coils"/>
    </source>
</evidence>
<evidence type="ECO:0008006" key="4">
    <source>
        <dbReference type="Google" id="ProtNLM"/>
    </source>
</evidence>
<gene>
    <name evidence="2" type="ORF">HPE56_05155</name>
</gene>
<dbReference type="RefSeq" id="WP_188242706.1">
    <property type="nucleotide sequence ID" value="NZ_JABTCF010000002.1"/>
</dbReference>
<dbReference type="Proteomes" id="UP001166021">
    <property type="component" value="Unassembled WGS sequence"/>
</dbReference>